<dbReference type="EMBL" id="AWWV01006258">
    <property type="protein sequence ID" value="OMP02313.1"/>
    <property type="molecule type" value="Genomic_DNA"/>
</dbReference>
<keyword evidence="2" id="KW-1185">Reference proteome</keyword>
<dbReference type="Gramene" id="OMP02313">
    <property type="protein sequence ID" value="OMP02313"/>
    <property type="gene ID" value="CCACVL1_02834"/>
</dbReference>
<accession>A0A1R3K5D8</accession>
<name>A0A1R3K5D8_COCAP</name>
<sequence length="49" mass="5430">MAILLFLASSILNGSRLSKELGNGNLLICTAKEKQIRPIQHRNKQLRAA</sequence>
<evidence type="ECO:0000313" key="1">
    <source>
        <dbReference type="EMBL" id="OMP02313.1"/>
    </source>
</evidence>
<gene>
    <name evidence="1" type="ORF">CCACVL1_02834</name>
</gene>
<reference evidence="1 2" key="1">
    <citation type="submission" date="2013-09" db="EMBL/GenBank/DDBJ databases">
        <title>Corchorus capsularis genome sequencing.</title>
        <authorList>
            <person name="Alam M."/>
            <person name="Haque M.S."/>
            <person name="Islam M.S."/>
            <person name="Emdad E.M."/>
            <person name="Islam M.M."/>
            <person name="Ahmed B."/>
            <person name="Halim A."/>
            <person name="Hossen Q.M.M."/>
            <person name="Hossain M.Z."/>
            <person name="Ahmed R."/>
            <person name="Khan M.M."/>
            <person name="Islam R."/>
            <person name="Rashid M.M."/>
            <person name="Khan S.A."/>
            <person name="Rahman M.S."/>
            <person name="Alam M."/>
        </authorList>
    </citation>
    <scope>NUCLEOTIDE SEQUENCE [LARGE SCALE GENOMIC DNA]</scope>
    <source>
        <strain evidence="2">cv. CVL-1</strain>
        <tissue evidence="1">Whole seedling</tissue>
    </source>
</reference>
<protein>
    <submittedName>
        <fullName evidence="1">Uncharacterized protein</fullName>
    </submittedName>
</protein>
<comment type="caution">
    <text evidence="1">The sequence shown here is derived from an EMBL/GenBank/DDBJ whole genome shotgun (WGS) entry which is preliminary data.</text>
</comment>
<dbReference type="Proteomes" id="UP000188268">
    <property type="component" value="Unassembled WGS sequence"/>
</dbReference>
<evidence type="ECO:0000313" key="2">
    <source>
        <dbReference type="Proteomes" id="UP000188268"/>
    </source>
</evidence>
<organism evidence="1 2">
    <name type="scientific">Corchorus capsularis</name>
    <name type="common">Jute</name>
    <dbReference type="NCBI Taxonomy" id="210143"/>
    <lineage>
        <taxon>Eukaryota</taxon>
        <taxon>Viridiplantae</taxon>
        <taxon>Streptophyta</taxon>
        <taxon>Embryophyta</taxon>
        <taxon>Tracheophyta</taxon>
        <taxon>Spermatophyta</taxon>
        <taxon>Magnoliopsida</taxon>
        <taxon>eudicotyledons</taxon>
        <taxon>Gunneridae</taxon>
        <taxon>Pentapetalae</taxon>
        <taxon>rosids</taxon>
        <taxon>malvids</taxon>
        <taxon>Malvales</taxon>
        <taxon>Malvaceae</taxon>
        <taxon>Grewioideae</taxon>
        <taxon>Apeibeae</taxon>
        <taxon>Corchorus</taxon>
    </lineage>
</organism>
<dbReference type="AlphaFoldDB" id="A0A1R3K5D8"/>
<proteinExistence type="predicted"/>